<organism evidence="1">
    <name type="scientific">Arundo donax</name>
    <name type="common">Giant reed</name>
    <name type="synonym">Donax arundinaceus</name>
    <dbReference type="NCBI Taxonomy" id="35708"/>
    <lineage>
        <taxon>Eukaryota</taxon>
        <taxon>Viridiplantae</taxon>
        <taxon>Streptophyta</taxon>
        <taxon>Embryophyta</taxon>
        <taxon>Tracheophyta</taxon>
        <taxon>Spermatophyta</taxon>
        <taxon>Magnoliopsida</taxon>
        <taxon>Liliopsida</taxon>
        <taxon>Poales</taxon>
        <taxon>Poaceae</taxon>
        <taxon>PACMAD clade</taxon>
        <taxon>Arundinoideae</taxon>
        <taxon>Arundineae</taxon>
        <taxon>Arundo</taxon>
    </lineage>
</organism>
<proteinExistence type="predicted"/>
<sequence>MQIQMIYAFLVVLSL</sequence>
<accession>A0A0A9G117</accession>
<dbReference type="EMBL" id="GBRH01179106">
    <property type="protein sequence ID" value="JAE18790.1"/>
    <property type="molecule type" value="Transcribed_RNA"/>
</dbReference>
<reference evidence="1" key="1">
    <citation type="submission" date="2014-09" db="EMBL/GenBank/DDBJ databases">
        <authorList>
            <person name="Magalhaes I.L.F."/>
            <person name="Oliveira U."/>
            <person name="Santos F.R."/>
            <person name="Vidigal T.H.D.A."/>
            <person name="Brescovit A.D."/>
            <person name="Santos A.J."/>
        </authorList>
    </citation>
    <scope>NUCLEOTIDE SEQUENCE</scope>
    <source>
        <tissue evidence="1">Shoot tissue taken approximately 20 cm above the soil surface</tissue>
    </source>
</reference>
<protein>
    <submittedName>
        <fullName evidence="1">Uncharacterized protein</fullName>
    </submittedName>
</protein>
<reference evidence="1" key="2">
    <citation type="journal article" date="2015" name="Data Brief">
        <title>Shoot transcriptome of the giant reed, Arundo donax.</title>
        <authorList>
            <person name="Barrero R.A."/>
            <person name="Guerrero F.D."/>
            <person name="Moolhuijzen P."/>
            <person name="Goolsby J.A."/>
            <person name="Tidwell J."/>
            <person name="Bellgard S.E."/>
            <person name="Bellgard M.I."/>
        </authorList>
    </citation>
    <scope>NUCLEOTIDE SEQUENCE</scope>
    <source>
        <tissue evidence="1">Shoot tissue taken approximately 20 cm above the soil surface</tissue>
    </source>
</reference>
<name>A0A0A9G117_ARUDO</name>
<evidence type="ECO:0000313" key="1">
    <source>
        <dbReference type="EMBL" id="JAE18790.1"/>
    </source>
</evidence>